<dbReference type="EMBL" id="CP013264">
    <property type="protein sequence ID" value="ALR21802.1"/>
    <property type="molecule type" value="Genomic_DNA"/>
</dbReference>
<name>A0A0S3F292_9SPHN</name>
<dbReference type="KEGG" id="sbd:ATN00_17370"/>
<organism evidence="1 2">
    <name type="scientific">Sphingobium baderi</name>
    <dbReference type="NCBI Taxonomy" id="1332080"/>
    <lineage>
        <taxon>Bacteria</taxon>
        <taxon>Pseudomonadati</taxon>
        <taxon>Pseudomonadota</taxon>
        <taxon>Alphaproteobacteria</taxon>
        <taxon>Sphingomonadales</taxon>
        <taxon>Sphingomonadaceae</taxon>
        <taxon>Sphingobium</taxon>
    </lineage>
</organism>
<gene>
    <name evidence="1" type="ORF">ATN00_17370</name>
</gene>
<accession>A0A0S3F292</accession>
<dbReference type="RefSeq" id="WP_062066959.1">
    <property type="nucleotide sequence ID" value="NZ_CP013264.1"/>
</dbReference>
<dbReference type="OrthoDB" id="7796491at2"/>
<evidence type="ECO:0000313" key="2">
    <source>
        <dbReference type="Proteomes" id="UP000056968"/>
    </source>
</evidence>
<protein>
    <recommendedName>
        <fullName evidence="3">DUF1214 domain-containing protein</fullName>
    </recommendedName>
</protein>
<sequence length="422" mass="46236">MIANPLWTDDQTAVERLALRLIERADIRAAREQARLMLLADPLGGTLDGRLGLDRALDQWVLGLAMREANGDSADPKVVWNISNAPRNWFGHIYSGAAVAIDNPDNFNREIPIDGDGQYAVDIRFSVDPPQFSIVAEVEPEHHAGLGRNLGALTLQQLRPFCDSDGRVTVTIGPDEGGPTHLRTEPGARIQVYTRDSQRDWRQVPAEVSVRRLDPPSAWSQRDEDEIARSIIDDLPAWVAFWSGFKNDFLGHPEPNRLIGPNGRDGGWGYLAGGRFALGEGQGLLLTIDPAGSYYTGIQIADPWTISPDPMFRMVSLNSAQVTPAADGTISYVVAGVDPGIANWIDTAGLGEGWVLLRWQGVPEGADPASFIREVRVVDLAAIDREVDAAVPRVDLIERGRQLRDRAREHGLRTGAATWGEK</sequence>
<evidence type="ECO:0008006" key="3">
    <source>
        <dbReference type="Google" id="ProtNLM"/>
    </source>
</evidence>
<dbReference type="Proteomes" id="UP000056968">
    <property type="component" value="Chromosome"/>
</dbReference>
<dbReference type="STRING" id="1332080.ATN00_17370"/>
<evidence type="ECO:0000313" key="1">
    <source>
        <dbReference type="EMBL" id="ALR21802.1"/>
    </source>
</evidence>
<dbReference type="AlphaFoldDB" id="A0A0S3F292"/>
<keyword evidence="2" id="KW-1185">Reference proteome</keyword>
<reference evidence="1 2" key="1">
    <citation type="submission" date="2015-11" db="EMBL/GenBank/DDBJ databases">
        <title>A Two-component Flavoprotein Monooxygenase System MeaXY Responsible for para-Hydroxylation of 2-Methyl-6-ethylaniline and 2,6-Diethylaniline in Sphingobium baderi DE-13.</title>
        <authorList>
            <person name="Cheng M."/>
            <person name="Meng Q."/>
            <person name="Yang Y."/>
            <person name="Chu C."/>
            <person name="Yan X."/>
            <person name="He J."/>
            <person name="Li S."/>
        </authorList>
    </citation>
    <scope>NUCLEOTIDE SEQUENCE [LARGE SCALE GENOMIC DNA]</scope>
    <source>
        <strain evidence="1 2">DE-13</strain>
    </source>
</reference>
<proteinExistence type="predicted"/>